<evidence type="ECO:0000313" key="1">
    <source>
        <dbReference type="EMBL" id="CAD7227785.1"/>
    </source>
</evidence>
<accession>A0A7R8ZKZ1</accession>
<dbReference type="PROSITE" id="PS51257">
    <property type="entry name" value="PROKAR_LIPOPROTEIN"/>
    <property type="match status" value="1"/>
</dbReference>
<dbReference type="AlphaFoldDB" id="A0A7R8ZKZ1"/>
<proteinExistence type="predicted"/>
<dbReference type="EMBL" id="OB661256">
    <property type="protein sequence ID" value="CAD7227785.1"/>
    <property type="molecule type" value="Genomic_DNA"/>
</dbReference>
<name>A0A7R8ZKZ1_9CRUS</name>
<organism evidence="1">
    <name type="scientific">Cyprideis torosa</name>
    <dbReference type="NCBI Taxonomy" id="163714"/>
    <lineage>
        <taxon>Eukaryota</taxon>
        <taxon>Metazoa</taxon>
        <taxon>Ecdysozoa</taxon>
        <taxon>Arthropoda</taxon>
        <taxon>Crustacea</taxon>
        <taxon>Oligostraca</taxon>
        <taxon>Ostracoda</taxon>
        <taxon>Podocopa</taxon>
        <taxon>Podocopida</taxon>
        <taxon>Cytherocopina</taxon>
        <taxon>Cytheroidea</taxon>
        <taxon>Cytherideidae</taxon>
        <taxon>Cyprideis</taxon>
    </lineage>
</organism>
<protein>
    <submittedName>
        <fullName evidence="1">Uncharacterized protein</fullName>
    </submittedName>
</protein>
<gene>
    <name evidence="1" type="ORF">CTOB1V02_LOCUS5682</name>
</gene>
<sequence>MMARVACLLLISCLILTCLAQQAAAACEEVEDSASCTATCPSCCYDKLDKHEMVLCRAECSGCGEKYQCYVNAKQWTDAKKAAWAKIASCQE</sequence>
<reference evidence="1" key="1">
    <citation type="submission" date="2020-11" db="EMBL/GenBank/DDBJ databases">
        <authorList>
            <person name="Tran Van P."/>
        </authorList>
    </citation>
    <scope>NUCLEOTIDE SEQUENCE</scope>
</reference>